<dbReference type="GO" id="GO:0003743">
    <property type="term" value="F:translation initiation factor activity"/>
    <property type="evidence" value="ECO:0007669"/>
    <property type="project" value="UniProtKB-KW"/>
</dbReference>
<proteinExistence type="inferred from homology"/>
<dbReference type="Pfam" id="PF05198">
    <property type="entry name" value="IF3_N"/>
    <property type="match status" value="1"/>
</dbReference>
<feature type="region of interest" description="Disordered" evidence="4">
    <location>
        <begin position="388"/>
        <end position="694"/>
    </location>
</feature>
<evidence type="ECO:0000313" key="6">
    <source>
        <dbReference type="EnsemblPlants" id="EMT17204"/>
    </source>
</evidence>
<feature type="compositionally biased region" description="Basic and acidic residues" evidence="4">
    <location>
        <begin position="530"/>
        <end position="541"/>
    </location>
</feature>
<sequence>MAALTLSSQAMAHGSSTPHGGGAAVGCEGRSARSCLVLWRRRRAMEKEEGDVLQIRKGVSCFWPHDCDPSRGLRETGVTVRPAKKVTKDDDDDAGPRINNDITAPFLRLVTDEGHSVVPRHETLQLAARMGLDLVEVHRKTDPPVCKIMDFHKEKYNKDVKEKERLKTKSAIVLHGGDNKEVRFKAKTEIKDLKVKADAITRLMERGYRVKAAGHGGFDEHEGKAAASTPLSLRVGFASEVVHVSQWVLLHVGILSVVYVGEIHEAPSEQEVSVHLYSWPPLLVWSLPCPKSVHALVLLSDCIFSGLIRALLLFAPMRDNGHDMQQLRQQVHGNARSLRIAFHKSSSLSTISPIEQIQDVSIVESGPHLDSKHAYVIVRHVKFATKKGGKKASKAMEDAGKGTPSNTACESPATATNSGDKTSEHGLEVEDVDKTPAYYSRDSLAQKERQDRGVGGSNRDNMDNVSAGGNRINPSQGGSQSSEHGLGSRSGNSHMEKREKTNQDMVPEQTNRYASRRQQMGGVNQGRPPQDPRRNENEGRHRFNGNQRPLEQPSPPSARFSQGRPPQDPRRNENEARHRFNDNQRPLEQSSPPSPRLGQGRPPQDPRRNERRSHVPSSNNNQPPRFQQSNQNSGPLAGRDAGSPTPTARSLGVFSSRTQATTSEPKKADGASAAGKPSDTSPTKSFGIFSTPRK</sequence>
<comment type="similarity">
    <text evidence="1">Belongs to the IF-3 family.</text>
</comment>
<feature type="region of interest" description="Disordered" evidence="4">
    <location>
        <begin position="1"/>
        <end position="25"/>
    </location>
</feature>
<dbReference type="GO" id="GO:0032790">
    <property type="term" value="P:ribosome disassembly"/>
    <property type="evidence" value="ECO:0007669"/>
    <property type="project" value="TreeGrafter"/>
</dbReference>
<dbReference type="InterPro" id="IPR036788">
    <property type="entry name" value="T_IF-3_C_sf"/>
</dbReference>
<reference evidence="6" key="1">
    <citation type="submission" date="2015-06" db="UniProtKB">
        <authorList>
            <consortium name="EnsemblPlants"/>
        </authorList>
    </citation>
    <scope>IDENTIFICATION</scope>
</reference>
<name>N1R1X1_AEGTA</name>
<dbReference type="EnsemblPlants" id="EMT17204">
    <property type="protein sequence ID" value="EMT17204"/>
    <property type="gene ID" value="F775_15824"/>
</dbReference>
<protein>
    <submittedName>
        <fullName evidence="6">Translation initiation factor IF-3</fullName>
    </submittedName>
</protein>
<feature type="compositionally biased region" description="Basic and acidic residues" evidence="4">
    <location>
        <begin position="567"/>
        <end position="582"/>
    </location>
</feature>
<keyword evidence="3" id="KW-0648">Protein biosynthesis</keyword>
<dbReference type="SUPFAM" id="SSF54364">
    <property type="entry name" value="Translation initiation factor IF3, N-terminal domain"/>
    <property type="match status" value="1"/>
</dbReference>
<feature type="compositionally biased region" description="Polar residues" evidence="4">
    <location>
        <begin position="644"/>
        <end position="663"/>
    </location>
</feature>
<dbReference type="AlphaFoldDB" id="N1R1X1"/>
<dbReference type="NCBIfam" id="TIGR00168">
    <property type="entry name" value="infC"/>
    <property type="match status" value="1"/>
</dbReference>
<accession>N1R1X1</accession>
<feature type="compositionally biased region" description="Basic and acidic residues" evidence="4">
    <location>
        <begin position="421"/>
        <end position="434"/>
    </location>
</feature>
<dbReference type="GO" id="GO:0043022">
    <property type="term" value="F:ribosome binding"/>
    <property type="evidence" value="ECO:0007669"/>
    <property type="project" value="TreeGrafter"/>
</dbReference>
<dbReference type="PANTHER" id="PTHR10938:SF4">
    <property type="entry name" value="TRANSLATION INITIATION FACTOR IF3-1, MITOCHONDRIAL"/>
    <property type="match status" value="1"/>
</dbReference>
<evidence type="ECO:0000256" key="3">
    <source>
        <dbReference type="ARBA" id="ARBA00022917"/>
    </source>
</evidence>
<organism evidence="6">
    <name type="scientific">Aegilops tauschii</name>
    <name type="common">Tausch's goatgrass</name>
    <name type="synonym">Aegilops squarrosa</name>
    <dbReference type="NCBI Taxonomy" id="37682"/>
    <lineage>
        <taxon>Eukaryota</taxon>
        <taxon>Viridiplantae</taxon>
        <taxon>Streptophyta</taxon>
        <taxon>Embryophyta</taxon>
        <taxon>Tracheophyta</taxon>
        <taxon>Spermatophyta</taxon>
        <taxon>Magnoliopsida</taxon>
        <taxon>Liliopsida</taxon>
        <taxon>Poales</taxon>
        <taxon>Poaceae</taxon>
        <taxon>BOP clade</taxon>
        <taxon>Pooideae</taxon>
        <taxon>Triticodae</taxon>
        <taxon>Triticeae</taxon>
        <taxon>Triticinae</taxon>
        <taxon>Aegilops</taxon>
    </lineage>
</organism>
<evidence type="ECO:0000256" key="1">
    <source>
        <dbReference type="ARBA" id="ARBA00005439"/>
    </source>
</evidence>
<feature type="compositionally biased region" description="Polar residues" evidence="4">
    <location>
        <begin position="472"/>
        <end position="493"/>
    </location>
</feature>
<evidence type="ECO:0000256" key="4">
    <source>
        <dbReference type="SAM" id="MobiDB-lite"/>
    </source>
</evidence>
<dbReference type="PANTHER" id="PTHR10938">
    <property type="entry name" value="TRANSLATION INITIATION FACTOR IF-3"/>
    <property type="match status" value="1"/>
</dbReference>
<dbReference type="InterPro" id="IPR036787">
    <property type="entry name" value="T_IF-3_N_sf"/>
</dbReference>
<feature type="compositionally biased region" description="Polar residues" evidence="4">
    <location>
        <begin position="403"/>
        <end position="420"/>
    </location>
</feature>
<feature type="domain" description="Translation initiation factor 3 N-terminal" evidence="5">
    <location>
        <begin position="98"/>
        <end position="164"/>
    </location>
</feature>
<evidence type="ECO:0000256" key="2">
    <source>
        <dbReference type="ARBA" id="ARBA00022540"/>
    </source>
</evidence>
<feature type="compositionally biased region" description="Polar residues" evidence="4">
    <location>
        <begin position="508"/>
        <end position="522"/>
    </location>
</feature>
<keyword evidence="2" id="KW-0396">Initiation factor</keyword>
<dbReference type="SUPFAM" id="SSF55200">
    <property type="entry name" value="Translation initiation factor IF3, C-terminal domain"/>
    <property type="match status" value="1"/>
</dbReference>
<evidence type="ECO:0000259" key="5">
    <source>
        <dbReference type="Pfam" id="PF05198"/>
    </source>
</evidence>
<dbReference type="InterPro" id="IPR019814">
    <property type="entry name" value="Translation_initiation_fac_3_N"/>
</dbReference>
<dbReference type="InterPro" id="IPR001288">
    <property type="entry name" value="Translation_initiation_fac_3"/>
</dbReference>
<feature type="compositionally biased region" description="Polar residues" evidence="4">
    <location>
        <begin position="615"/>
        <end position="634"/>
    </location>
</feature>
<feature type="compositionally biased region" description="Polar residues" evidence="4">
    <location>
        <begin position="1"/>
        <end position="18"/>
    </location>
</feature>
<dbReference type="Gene3D" id="3.10.20.80">
    <property type="entry name" value="Translation initiation factor 3 (IF-3), N-terminal domain"/>
    <property type="match status" value="1"/>
</dbReference>
<dbReference type="FunFam" id="3.10.20.80:FF:000005">
    <property type="entry name" value="Predicted protein"/>
    <property type="match status" value="1"/>
</dbReference>